<accession>A0A085JAN6</accession>
<name>A0A085JAN6_9GAMM</name>
<gene>
    <name evidence="1" type="ORF">GTPT_3137</name>
</gene>
<proteinExistence type="predicted"/>
<organism evidence="1 2">
    <name type="scientific">Tatumella ptyseos ATCC 33301</name>
    <dbReference type="NCBI Taxonomy" id="1005995"/>
    <lineage>
        <taxon>Bacteria</taxon>
        <taxon>Pseudomonadati</taxon>
        <taxon>Pseudomonadota</taxon>
        <taxon>Gammaproteobacteria</taxon>
        <taxon>Enterobacterales</taxon>
        <taxon>Erwiniaceae</taxon>
        <taxon>Tatumella</taxon>
    </lineage>
</organism>
<sequence length="42" mass="4561">MHFRQSAMPAVSETGNTQLFMIIPGNMTFSRQAGLTTSGKIC</sequence>
<evidence type="ECO:0000313" key="1">
    <source>
        <dbReference type="EMBL" id="KFD17532.1"/>
    </source>
</evidence>
<dbReference type="AlphaFoldDB" id="A0A085JAN6"/>
<keyword evidence="2" id="KW-1185">Reference proteome</keyword>
<comment type="caution">
    <text evidence="1">The sequence shown here is derived from an EMBL/GenBank/DDBJ whole genome shotgun (WGS) entry which is preliminary data.</text>
</comment>
<dbReference type="EMBL" id="JMPR01000047">
    <property type="protein sequence ID" value="KFD17532.1"/>
    <property type="molecule type" value="Genomic_DNA"/>
</dbReference>
<reference evidence="1 2" key="1">
    <citation type="submission" date="2014-05" db="EMBL/GenBank/DDBJ databases">
        <title>ATOL: Assembling a taxonomically balanced genome-scale reconstruction of the evolutionary history of the Enterobacteriaceae.</title>
        <authorList>
            <person name="Plunkett G.III."/>
            <person name="Neeno-Eckwall E.C."/>
            <person name="Glasner J.D."/>
            <person name="Perna N.T."/>
        </authorList>
    </citation>
    <scope>NUCLEOTIDE SEQUENCE [LARGE SCALE GENOMIC DNA]</scope>
    <source>
        <strain evidence="1 2">ATCC 33301</strain>
    </source>
</reference>
<dbReference type="Proteomes" id="UP000028602">
    <property type="component" value="Unassembled WGS sequence"/>
</dbReference>
<protein>
    <submittedName>
        <fullName evidence="1">Uncharacterized protein</fullName>
    </submittedName>
</protein>
<evidence type="ECO:0000313" key="2">
    <source>
        <dbReference type="Proteomes" id="UP000028602"/>
    </source>
</evidence>